<gene>
    <name evidence="1" type="ORF">L2E82_47032</name>
</gene>
<sequence>MAMTRSSRSIRDVPGDSKRIKAMDYIRTNSVAIVMINKEKPPDAVFPQIMRDTKQRNGGNDSLGNDNLELKPPDLVLVAVGAEGVNDQEQRRRHTDYKEGDP</sequence>
<keyword evidence="2" id="KW-1185">Reference proteome</keyword>
<accession>A0ACB8YTL5</accession>
<evidence type="ECO:0000313" key="2">
    <source>
        <dbReference type="Proteomes" id="UP001055811"/>
    </source>
</evidence>
<comment type="caution">
    <text evidence="1">The sequence shown here is derived from an EMBL/GenBank/DDBJ whole genome shotgun (WGS) entry which is preliminary data.</text>
</comment>
<reference evidence="1 2" key="2">
    <citation type="journal article" date="2022" name="Mol. Ecol. Resour.">
        <title>The genomes of chicory, endive, great burdock and yacon provide insights into Asteraceae paleo-polyploidization history and plant inulin production.</title>
        <authorList>
            <person name="Fan W."/>
            <person name="Wang S."/>
            <person name="Wang H."/>
            <person name="Wang A."/>
            <person name="Jiang F."/>
            <person name="Liu H."/>
            <person name="Zhao H."/>
            <person name="Xu D."/>
            <person name="Zhang Y."/>
        </authorList>
    </citation>
    <scope>NUCLEOTIDE SEQUENCE [LARGE SCALE GENOMIC DNA]</scope>
    <source>
        <strain evidence="2">cv. Punajuju</strain>
        <tissue evidence="1">Leaves</tissue>
    </source>
</reference>
<dbReference type="Proteomes" id="UP001055811">
    <property type="component" value="Linkage Group LG09"/>
</dbReference>
<dbReference type="EMBL" id="CM042017">
    <property type="protein sequence ID" value="KAI3689084.1"/>
    <property type="molecule type" value="Genomic_DNA"/>
</dbReference>
<organism evidence="1 2">
    <name type="scientific">Cichorium intybus</name>
    <name type="common">Chicory</name>
    <dbReference type="NCBI Taxonomy" id="13427"/>
    <lineage>
        <taxon>Eukaryota</taxon>
        <taxon>Viridiplantae</taxon>
        <taxon>Streptophyta</taxon>
        <taxon>Embryophyta</taxon>
        <taxon>Tracheophyta</taxon>
        <taxon>Spermatophyta</taxon>
        <taxon>Magnoliopsida</taxon>
        <taxon>eudicotyledons</taxon>
        <taxon>Gunneridae</taxon>
        <taxon>Pentapetalae</taxon>
        <taxon>asterids</taxon>
        <taxon>campanulids</taxon>
        <taxon>Asterales</taxon>
        <taxon>Asteraceae</taxon>
        <taxon>Cichorioideae</taxon>
        <taxon>Cichorieae</taxon>
        <taxon>Cichoriinae</taxon>
        <taxon>Cichorium</taxon>
    </lineage>
</organism>
<name>A0ACB8YTL5_CICIN</name>
<proteinExistence type="predicted"/>
<evidence type="ECO:0000313" key="1">
    <source>
        <dbReference type="EMBL" id="KAI3689084.1"/>
    </source>
</evidence>
<protein>
    <submittedName>
        <fullName evidence="1">Uncharacterized protein</fullName>
    </submittedName>
</protein>
<reference evidence="2" key="1">
    <citation type="journal article" date="2022" name="Mol. Ecol. Resour.">
        <title>The genomes of chicory, endive, great burdock and yacon provide insights into Asteraceae palaeo-polyploidization history and plant inulin production.</title>
        <authorList>
            <person name="Fan W."/>
            <person name="Wang S."/>
            <person name="Wang H."/>
            <person name="Wang A."/>
            <person name="Jiang F."/>
            <person name="Liu H."/>
            <person name="Zhao H."/>
            <person name="Xu D."/>
            <person name="Zhang Y."/>
        </authorList>
    </citation>
    <scope>NUCLEOTIDE SEQUENCE [LARGE SCALE GENOMIC DNA]</scope>
    <source>
        <strain evidence="2">cv. Punajuju</strain>
    </source>
</reference>